<keyword evidence="1" id="KW-0732">Signal</keyword>
<evidence type="ECO:0008006" key="4">
    <source>
        <dbReference type="Google" id="ProtNLM"/>
    </source>
</evidence>
<feature type="chain" id="PRO_5040198403" description="Infection structure specific protein" evidence="1">
    <location>
        <begin position="17"/>
        <end position="164"/>
    </location>
</feature>
<proteinExistence type="predicted"/>
<dbReference type="Proteomes" id="UP000887229">
    <property type="component" value="Unassembled WGS sequence"/>
</dbReference>
<dbReference type="AlphaFoldDB" id="A0A9P7ZE80"/>
<protein>
    <recommendedName>
        <fullName evidence="4">Infection structure specific protein</fullName>
    </recommendedName>
</protein>
<gene>
    <name evidence="2" type="ORF">F5Z01DRAFT_640718</name>
</gene>
<evidence type="ECO:0000256" key="1">
    <source>
        <dbReference type="SAM" id="SignalP"/>
    </source>
</evidence>
<dbReference type="RefSeq" id="XP_046113844.1">
    <property type="nucleotide sequence ID" value="XM_046262537.1"/>
</dbReference>
<name>A0A9P7ZE80_9HYPO</name>
<comment type="caution">
    <text evidence="2">The sequence shown here is derived from an EMBL/GenBank/DDBJ whole genome shotgun (WGS) entry which is preliminary data.</text>
</comment>
<dbReference type="EMBL" id="MU251287">
    <property type="protein sequence ID" value="KAG9249920.1"/>
    <property type="molecule type" value="Genomic_DNA"/>
</dbReference>
<organism evidence="2 3">
    <name type="scientific">Emericellopsis atlantica</name>
    <dbReference type="NCBI Taxonomy" id="2614577"/>
    <lineage>
        <taxon>Eukaryota</taxon>
        <taxon>Fungi</taxon>
        <taxon>Dikarya</taxon>
        <taxon>Ascomycota</taxon>
        <taxon>Pezizomycotina</taxon>
        <taxon>Sordariomycetes</taxon>
        <taxon>Hypocreomycetidae</taxon>
        <taxon>Hypocreales</taxon>
        <taxon>Bionectriaceae</taxon>
        <taxon>Emericellopsis</taxon>
    </lineage>
</organism>
<keyword evidence="3" id="KW-1185">Reference proteome</keyword>
<sequence length="164" mass="17574">MHFVLSILALAISALAEEPTKTTRDFKAVPAAKRHLLLPRQTFFPNPFGDVSDECVKAAEEFVDSLPTPDPDLIQAIDVPTEEGCYTLPESLYDAWSSYSSEAKSWATAHADIMSKAEEHCPESPIGPNSEWCDGEDPNENLAAGSEAPFVVAAGVAVAAALLL</sequence>
<evidence type="ECO:0000313" key="3">
    <source>
        <dbReference type="Proteomes" id="UP000887229"/>
    </source>
</evidence>
<dbReference type="GeneID" id="70293440"/>
<accession>A0A9P7ZE80</accession>
<reference evidence="2" key="1">
    <citation type="journal article" date="2021" name="IMA Fungus">
        <title>Genomic characterization of three marine fungi, including Emericellopsis atlantica sp. nov. with signatures of a generalist lifestyle and marine biomass degradation.</title>
        <authorList>
            <person name="Hagestad O.C."/>
            <person name="Hou L."/>
            <person name="Andersen J.H."/>
            <person name="Hansen E.H."/>
            <person name="Altermark B."/>
            <person name="Li C."/>
            <person name="Kuhnert E."/>
            <person name="Cox R.J."/>
            <person name="Crous P.W."/>
            <person name="Spatafora J.W."/>
            <person name="Lail K."/>
            <person name="Amirebrahimi M."/>
            <person name="Lipzen A."/>
            <person name="Pangilinan J."/>
            <person name="Andreopoulos W."/>
            <person name="Hayes R.D."/>
            <person name="Ng V."/>
            <person name="Grigoriev I.V."/>
            <person name="Jackson S.A."/>
            <person name="Sutton T.D.S."/>
            <person name="Dobson A.D.W."/>
            <person name="Rama T."/>
        </authorList>
    </citation>
    <scope>NUCLEOTIDE SEQUENCE</scope>
    <source>
        <strain evidence="2">TS7</strain>
    </source>
</reference>
<dbReference type="OrthoDB" id="10304066at2759"/>
<evidence type="ECO:0000313" key="2">
    <source>
        <dbReference type="EMBL" id="KAG9249920.1"/>
    </source>
</evidence>
<feature type="signal peptide" evidence="1">
    <location>
        <begin position="1"/>
        <end position="16"/>
    </location>
</feature>